<protein>
    <submittedName>
        <fullName evidence="2">Phage protein (TIGR02220 family)</fullName>
    </submittedName>
</protein>
<reference evidence="2" key="1">
    <citation type="submission" date="2023-08" db="EMBL/GenBank/DDBJ databases">
        <title>Genomic analyses of the natural microbiome of Caenorhabditis elegans.</title>
        <authorList>
            <person name="Samuel B."/>
        </authorList>
    </citation>
    <scope>NUCLEOTIDE SEQUENCE</scope>
    <source>
        <strain evidence="2">BIGb0220</strain>
    </source>
</reference>
<organism evidence="2 3">
    <name type="scientific">Lactococcus lactis</name>
    <dbReference type="NCBI Taxonomy" id="1358"/>
    <lineage>
        <taxon>Bacteria</taxon>
        <taxon>Bacillati</taxon>
        <taxon>Bacillota</taxon>
        <taxon>Bacilli</taxon>
        <taxon>Lactobacillales</taxon>
        <taxon>Streptococcaceae</taxon>
        <taxon>Lactococcus</taxon>
    </lineage>
</organism>
<dbReference type="Pfam" id="PF09524">
    <property type="entry name" value="Phg_2220_C"/>
    <property type="match status" value="1"/>
</dbReference>
<dbReference type="InterPro" id="IPR036390">
    <property type="entry name" value="WH_DNA-bd_sf"/>
</dbReference>
<name>A0AAW5TRD3_9LACT</name>
<accession>A0AAW5TRD3</accession>
<dbReference type="EMBL" id="JAOQNN010000001">
    <property type="protein sequence ID" value="MCW2281387.1"/>
    <property type="molecule type" value="Genomic_DNA"/>
</dbReference>
<gene>
    <name evidence="2" type="ORF">M2256_001845</name>
</gene>
<dbReference type="Gene3D" id="1.10.10.10">
    <property type="entry name" value="Winged helix-like DNA-binding domain superfamily/Winged helix DNA-binding domain"/>
    <property type="match status" value="1"/>
</dbReference>
<evidence type="ECO:0000313" key="2">
    <source>
        <dbReference type="EMBL" id="MCW2281387.1"/>
    </source>
</evidence>
<dbReference type="InterPro" id="IPR036388">
    <property type="entry name" value="WH-like_DNA-bd_sf"/>
</dbReference>
<dbReference type="Pfam" id="PF13730">
    <property type="entry name" value="HTH_36"/>
    <property type="match status" value="1"/>
</dbReference>
<evidence type="ECO:0000313" key="3">
    <source>
        <dbReference type="Proteomes" id="UP001207687"/>
    </source>
</evidence>
<comment type="caution">
    <text evidence="2">The sequence shown here is derived from an EMBL/GenBank/DDBJ whole genome shotgun (WGS) entry which is preliminary data.</text>
</comment>
<proteinExistence type="predicted"/>
<dbReference type="AlphaFoldDB" id="A0AAW5TRD3"/>
<dbReference type="SUPFAM" id="SSF46785">
    <property type="entry name" value="Winged helix' DNA-binding domain"/>
    <property type="match status" value="1"/>
</dbReference>
<dbReference type="NCBIfam" id="TIGR02220">
    <property type="entry name" value="phg_TIGR02220"/>
    <property type="match status" value="1"/>
</dbReference>
<feature type="domain" description="Phage conserved hypothetical protein C-terminal" evidence="1">
    <location>
        <begin position="146"/>
        <end position="221"/>
    </location>
</feature>
<dbReference type="InterPro" id="IPR011741">
    <property type="entry name" value="Phg_2220_C"/>
</dbReference>
<sequence>MEQSTLFFNQIPASIIEATDLNDFEKLLFGEVYTMANSYGSIFPTNSYLAKRYGKTSWTISITLKKLQEKGYIRMEYEYEGKEIKRRFIYPYLDLTKGGIVKKPKPPLEISNKGIVKKPKDNISINRSNNNNMSDKSDREIPYLKIIDYLNEKTKRNFRNVEANKKLIRARWNEGYKLEDFKTVIDNMAVNWAGKNFDGVPAENYLQPKTLFSNKFDSYLNQTPLKSKRAVNGIPEWSKPQSSKDRKYLTDEEVEAFINGLEDS</sequence>
<evidence type="ECO:0000259" key="1">
    <source>
        <dbReference type="Pfam" id="PF09524"/>
    </source>
</evidence>
<dbReference type="Proteomes" id="UP001207687">
    <property type="component" value="Unassembled WGS sequence"/>
</dbReference>
<dbReference type="RefSeq" id="WP_264653946.1">
    <property type="nucleotide sequence ID" value="NZ_JAOQNN010000001.1"/>
</dbReference>